<dbReference type="InterPro" id="IPR051834">
    <property type="entry name" value="RING_finger_E3_ligase"/>
</dbReference>
<reference evidence="7 8" key="1">
    <citation type="journal article" date="2020" name="IScience">
        <title>Genome Sequencing of the Endangered Kingdonia uniflora (Circaeasteraceae, Ranunculales) Reveals Potential Mechanisms of Evolutionary Specialization.</title>
        <authorList>
            <person name="Sun Y."/>
            <person name="Deng T."/>
            <person name="Zhang A."/>
            <person name="Moore M.J."/>
            <person name="Landis J.B."/>
            <person name="Lin N."/>
            <person name="Zhang H."/>
            <person name="Zhang X."/>
            <person name="Huang J."/>
            <person name="Zhang X."/>
            <person name="Sun H."/>
            <person name="Wang H."/>
        </authorList>
    </citation>
    <scope>NUCLEOTIDE SEQUENCE [LARGE SCALE GENOMIC DNA]</scope>
    <source>
        <strain evidence="7">TB1705</strain>
        <tissue evidence="7">Leaf</tissue>
    </source>
</reference>
<keyword evidence="2 4" id="KW-0863">Zinc-finger</keyword>
<dbReference type="AlphaFoldDB" id="A0A7J7NDE9"/>
<feature type="compositionally biased region" description="Polar residues" evidence="5">
    <location>
        <begin position="177"/>
        <end position="191"/>
    </location>
</feature>
<gene>
    <name evidence="7" type="ORF">GIB67_030443</name>
</gene>
<evidence type="ECO:0000259" key="6">
    <source>
        <dbReference type="PROSITE" id="PS50089"/>
    </source>
</evidence>
<comment type="caution">
    <text evidence="7">The sequence shown here is derived from an EMBL/GenBank/DDBJ whole genome shotgun (WGS) entry which is preliminary data.</text>
</comment>
<dbReference type="InterPro" id="IPR001841">
    <property type="entry name" value="Znf_RING"/>
</dbReference>
<feature type="region of interest" description="Disordered" evidence="5">
    <location>
        <begin position="1"/>
        <end position="48"/>
    </location>
</feature>
<dbReference type="OrthoDB" id="8062037at2759"/>
<feature type="region of interest" description="Disordered" evidence="5">
    <location>
        <begin position="165"/>
        <end position="200"/>
    </location>
</feature>
<keyword evidence="3" id="KW-0862">Zinc</keyword>
<feature type="region of interest" description="Disordered" evidence="5">
    <location>
        <begin position="63"/>
        <end position="103"/>
    </location>
</feature>
<evidence type="ECO:0000256" key="1">
    <source>
        <dbReference type="ARBA" id="ARBA00022723"/>
    </source>
</evidence>
<evidence type="ECO:0000256" key="3">
    <source>
        <dbReference type="ARBA" id="ARBA00022833"/>
    </source>
</evidence>
<evidence type="ECO:0000256" key="4">
    <source>
        <dbReference type="PROSITE-ProRule" id="PRU00175"/>
    </source>
</evidence>
<evidence type="ECO:0000313" key="8">
    <source>
        <dbReference type="Proteomes" id="UP000541444"/>
    </source>
</evidence>
<keyword evidence="8" id="KW-1185">Reference proteome</keyword>
<feature type="domain" description="RING-type" evidence="6">
    <location>
        <begin position="224"/>
        <end position="265"/>
    </location>
</feature>
<dbReference type="SUPFAM" id="SSF57850">
    <property type="entry name" value="RING/U-box"/>
    <property type="match status" value="1"/>
</dbReference>
<dbReference type="GO" id="GO:0005634">
    <property type="term" value="C:nucleus"/>
    <property type="evidence" value="ECO:0007669"/>
    <property type="project" value="TreeGrafter"/>
</dbReference>
<evidence type="ECO:0000313" key="7">
    <source>
        <dbReference type="EMBL" id="KAF6165261.1"/>
    </source>
</evidence>
<accession>A0A7J7NDE9</accession>
<keyword evidence="1" id="KW-0479">Metal-binding</keyword>
<sequence length="280" mass="31567">MTSASELFYNRRSRRNELGFDSPSPSPSPSFEHNHRRRYQPQHHYHHQFRDCDPIRRSSSFISTRHLGNKREHKSAQVDFGTNEPGTGSSRTTASSSSRANRLHFARNDQLPGAVLLARERLLERLRGVSLTGNRQTGGRLSEISWNEITDDDFGLADSEDWESESSRELLAGGTPLTHSSTQNDLFSSAHDSTDNKKPAGLSQEEVNYLGREIFKLKENPEECGICLEGFSDGDSLICLPCNHRFHSTCLNPWVQICGDCPYCRTGIVLHNHKTGKEII</sequence>
<dbReference type="GO" id="GO:0008270">
    <property type="term" value="F:zinc ion binding"/>
    <property type="evidence" value="ECO:0007669"/>
    <property type="project" value="UniProtKB-KW"/>
</dbReference>
<proteinExistence type="predicted"/>
<dbReference type="Pfam" id="PF13639">
    <property type="entry name" value="zf-RING_2"/>
    <property type="match status" value="1"/>
</dbReference>
<evidence type="ECO:0000256" key="5">
    <source>
        <dbReference type="SAM" id="MobiDB-lite"/>
    </source>
</evidence>
<dbReference type="PANTHER" id="PTHR45931">
    <property type="entry name" value="SI:CH211-59O9.10"/>
    <property type="match status" value="1"/>
</dbReference>
<evidence type="ECO:0000256" key="2">
    <source>
        <dbReference type="ARBA" id="ARBA00022771"/>
    </source>
</evidence>
<dbReference type="Gene3D" id="3.30.40.10">
    <property type="entry name" value="Zinc/RING finger domain, C3HC4 (zinc finger)"/>
    <property type="match status" value="1"/>
</dbReference>
<dbReference type="GO" id="GO:0006511">
    <property type="term" value="P:ubiquitin-dependent protein catabolic process"/>
    <property type="evidence" value="ECO:0007669"/>
    <property type="project" value="TreeGrafter"/>
</dbReference>
<dbReference type="Proteomes" id="UP000541444">
    <property type="component" value="Unassembled WGS sequence"/>
</dbReference>
<feature type="compositionally biased region" description="Basic residues" evidence="5">
    <location>
        <begin position="34"/>
        <end position="47"/>
    </location>
</feature>
<feature type="compositionally biased region" description="Low complexity" evidence="5">
    <location>
        <begin position="86"/>
        <end position="100"/>
    </location>
</feature>
<organism evidence="7 8">
    <name type="scientific">Kingdonia uniflora</name>
    <dbReference type="NCBI Taxonomy" id="39325"/>
    <lineage>
        <taxon>Eukaryota</taxon>
        <taxon>Viridiplantae</taxon>
        <taxon>Streptophyta</taxon>
        <taxon>Embryophyta</taxon>
        <taxon>Tracheophyta</taxon>
        <taxon>Spermatophyta</taxon>
        <taxon>Magnoliopsida</taxon>
        <taxon>Ranunculales</taxon>
        <taxon>Circaeasteraceae</taxon>
        <taxon>Kingdonia</taxon>
    </lineage>
</organism>
<dbReference type="PROSITE" id="PS50089">
    <property type="entry name" value="ZF_RING_2"/>
    <property type="match status" value="1"/>
</dbReference>
<dbReference type="GO" id="GO:0061630">
    <property type="term" value="F:ubiquitin protein ligase activity"/>
    <property type="evidence" value="ECO:0007669"/>
    <property type="project" value="TreeGrafter"/>
</dbReference>
<dbReference type="InterPro" id="IPR013083">
    <property type="entry name" value="Znf_RING/FYVE/PHD"/>
</dbReference>
<name>A0A7J7NDE9_9MAGN</name>
<dbReference type="EMBL" id="JACGCM010000857">
    <property type="protein sequence ID" value="KAF6165261.1"/>
    <property type="molecule type" value="Genomic_DNA"/>
</dbReference>
<dbReference type="SMART" id="SM00184">
    <property type="entry name" value="RING"/>
    <property type="match status" value="1"/>
</dbReference>
<dbReference type="PANTHER" id="PTHR45931:SF3">
    <property type="entry name" value="RING ZINC FINGER-CONTAINING PROTEIN"/>
    <property type="match status" value="1"/>
</dbReference>
<protein>
    <recommendedName>
        <fullName evidence="6">RING-type domain-containing protein</fullName>
    </recommendedName>
</protein>